<dbReference type="Proteomes" id="UP001164250">
    <property type="component" value="Chromosome 7"/>
</dbReference>
<organism evidence="1 2">
    <name type="scientific">Pistacia atlantica</name>
    <dbReference type="NCBI Taxonomy" id="434234"/>
    <lineage>
        <taxon>Eukaryota</taxon>
        <taxon>Viridiplantae</taxon>
        <taxon>Streptophyta</taxon>
        <taxon>Embryophyta</taxon>
        <taxon>Tracheophyta</taxon>
        <taxon>Spermatophyta</taxon>
        <taxon>Magnoliopsida</taxon>
        <taxon>eudicotyledons</taxon>
        <taxon>Gunneridae</taxon>
        <taxon>Pentapetalae</taxon>
        <taxon>rosids</taxon>
        <taxon>malvids</taxon>
        <taxon>Sapindales</taxon>
        <taxon>Anacardiaceae</taxon>
        <taxon>Pistacia</taxon>
    </lineage>
</organism>
<evidence type="ECO:0000313" key="2">
    <source>
        <dbReference type="Proteomes" id="UP001164250"/>
    </source>
</evidence>
<sequence>MFQELESEICKYGLHIRNHEMALKIVNDQTVEVEQVLSQLQGFD</sequence>
<name>A0ACC1AZ60_9ROSI</name>
<gene>
    <name evidence="1" type="ORF">Patl1_26138</name>
</gene>
<protein>
    <submittedName>
        <fullName evidence="1">Uncharacterized protein</fullName>
    </submittedName>
</protein>
<dbReference type="EMBL" id="CM047903">
    <property type="protein sequence ID" value="KAJ0091963.1"/>
    <property type="molecule type" value="Genomic_DNA"/>
</dbReference>
<evidence type="ECO:0000313" key="1">
    <source>
        <dbReference type="EMBL" id="KAJ0091963.1"/>
    </source>
</evidence>
<keyword evidence="2" id="KW-1185">Reference proteome</keyword>
<accession>A0ACC1AZ60</accession>
<reference evidence="2" key="1">
    <citation type="journal article" date="2023" name="G3 (Bethesda)">
        <title>Genome assembly and association tests identify interacting loci associated with vigor, precocity, and sex in interspecific pistachio rootstocks.</title>
        <authorList>
            <person name="Palmer W."/>
            <person name="Jacygrad E."/>
            <person name="Sagayaradj S."/>
            <person name="Cavanaugh K."/>
            <person name="Han R."/>
            <person name="Bertier L."/>
            <person name="Beede B."/>
            <person name="Kafkas S."/>
            <person name="Golino D."/>
            <person name="Preece J."/>
            <person name="Michelmore R."/>
        </authorList>
    </citation>
    <scope>NUCLEOTIDE SEQUENCE [LARGE SCALE GENOMIC DNA]</scope>
</reference>
<proteinExistence type="predicted"/>
<comment type="caution">
    <text evidence="1">The sequence shown here is derived from an EMBL/GenBank/DDBJ whole genome shotgun (WGS) entry which is preliminary data.</text>
</comment>